<gene>
    <name evidence="6" type="ORF">MAIT1_05379</name>
</gene>
<dbReference type="AlphaFoldDB" id="A0A1Y2K243"/>
<dbReference type="Proteomes" id="UP000194003">
    <property type="component" value="Unassembled WGS sequence"/>
</dbReference>
<dbReference type="PANTHER" id="PTHR42887">
    <property type="entry name" value="OS12G0638800 PROTEIN"/>
    <property type="match status" value="1"/>
</dbReference>
<dbReference type="SUPFAM" id="SSF51905">
    <property type="entry name" value="FAD/NAD(P)-binding domain"/>
    <property type="match status" value="1"/>
</dbReference>
<reference evidence="6 7" key="1">
    <citation type="journal article" date="2016" name="BMC Genomics">
        <title>Combined genomic and structural analyses of a cultured magnetotactic bacterium reveals its niche adaptation to a dynamic environment.</title>
        <authorList>
            <person name="Araujo A.C."/>
            <person name="Morillo V."/>
            <person name="Cypriano J."/>
            <person name="Teixeira L.C."/>
            <person name="Leao P."/>
            <person name="Lyra S."/>
            <person name="Almeida L.G."/>
            <person name="Bazylinski D.A."/>
            <person name="Vasconcellos A.T."/>
            <person name="Abreu F."/>
            <person name="Lins U."/>
        </authorList>
    </citation>
    <scope>NUCLEOTIDE SEQUENCE [LARGE SCALE GENOMIC DNA]</scope>
    <source>
        <strain evidence="6 7">IT-1</strain>
    </source>
</reference>
<dbReference type="PANTHER" id="PTHR42887:SF2">
    <property type="entry name" value="OS12G0638800 PROTEIN"/>
    <property type="match status" value="1"/>
</dbReference>
<comment type="caution">
    <text evidence="6">The sequence shown here is derived from an EMBL/GenBank/DDBJ whole genome shotgun (WGS) entry which is preliminary data.</text>
</comment>
<feature type="domain" description="RsdA/BaiN/AoA(So)-like insert" evidence="5">
    <location>
        <begin position="160"/>
        <end position="309"/>
    </location>
</feature>
<dbReference type="InterPro" id="IPR004792">
    <property type="entry name" value="BaiN-like"/>
</dbReference>
<name>A0A1Y2K243_9PROT</name>
<keyword evidence="2" id="KW-0285">Flavoprotein</keyword>
<keyword evidence="3" id="KW-0274">FAD</keyword>
<comment type="cofactor">
    <cofactor evidence="1">
        <name>FAD</name>
        <dbReference type="ChEBI" id="CHEBI:57692"/>
    </cofactor>
</comment>
<dbReference type="EMBL" id="LVJN01000020">
    <property type="protein sequence ID" value="OSM02111.1"/>
    <property type="molecule type" value="Genomic_DNA"/>
</dbReference>
<dbReference type="InterPro" id="IPR023166">
    <property type="entry name" value="BaiN-like_dom_sf"/>
</dbReference>
<dbReference type="Gene3D" id="2.40.30.10">
    <property type="entry name" value="Translation factors"/>
    <property type="match status" value="1"/>
</dbReference>
<dbReference type="InterPro" id="IPR036188">
    <property type="entry name" value="FAD/NAD-bd_sf"/>
</dbReference>
<evidence type="ECO:0000256" key="1">
    <source>
        <dbReference type="ARBA" id="ARBA00001974"/>
    </source>
</evidence>
<evidence type="ECO:0000313" key="7">
    <source>
        <dbReference type="Proteomes" id="UP000194003"/>
    </source>
</evidence>
<evidence type="ECO:0000256" key="2">
    <source>
        <dbReference type="ARBA" id="ARBA00022630"/>
    </source>
</evidence>
<dbReference type="NCBIfam" id="TIGR00275">
    <property type="entry name" value="aminoacetone oxidase family FAD-binding enzyme"/>
    <property type="match status" value="1"/>
</dbReference>
<dbReference type="Pfam" id="PF03486">
    <property type="entry name" value="HI0933_like"/>
    <property type="match status" value="1"/>
</dbReference>
<feature type="domain" description="RsdA/BaiN/AoA(So)-like Rossmann fold-like" evidence="4">
    <location>
        <begin position="2"/>
        <end position="362"/>
    </location>
</feature>
<dbReference type="Gene3D" id="1.10.8.260">
    <property type="entry name" value="HI0933 insert domain-like"/>
    <property type="match status" value="1"/>
</dbReference>
<evidence type="ECO:0000313" key="6">
    <source>
        <dbReference type="EMBL" id="OSM02111.1"/>
    </source>
</evidence>
<keyword evidence="7" id="KW-1185">Reference proteome</keyword>
<accession>A0A1Y2K243</accession>
<evidence type="ECO:0000259" key="5">
    <source>
        <dbReference type="Pfam" id="PF22780"/>
    </source>
</evidence>
<dbReference type="SUPFAM" id="SSF160996">
    <property type="entry name" value="HI0933 insert domain-like"/>
    <property type="match status" value="1"/>
</dbReference>
<dbReference type="Pfam" id="PF22780">
    <property type="entry name" value="HI0933_like_1st"/>
    <property type="match status" value="1"/>
</dbReference>
<proteinExistence type="predicted"/>
<dbReference type="Gene3D" id="3.50.50.60">
    <property type="entry name" value="FAD/NAD(P)-binding domain"/>
    <property type="match status" value="1"/>
</dbReference>
<sequence length="364" mass="39326">MLVLEGGKKCGEKIRISGGGRCNFTNLNAAPENYLSSNPRFCISALKRYTPWDFIGLLEKHGVDWHEKAQGQLFCDDSAQQIVELLLDECRAAGARIERQRPVTRVQRSENGFLVQAGGETYAARALVVATGGKSIPKMGATGLAFTIAKQFGLNVIEPRAGLVPFTFHPADLEPLKPLAGISVEAEARCASAHYADALLFTHRGVSGPVILQLSSHWTPGEAIEINLLPGVDLAAQLIAAKRDAPKQTLGGFLTQHLPKRVARHLAAPFGVDARLADQPDKRLRELAQSIQAWRIVPSGTEGYRTAEVTVGGVDVDAIDSRSMMCREIDGLYFIGEALDVTGELGGYNFQWAWASGHAAGMDL</sequence>
<protein>
    <submittedName>
        <fullName evidence="6">Putative oxidoreductase</fullName>
    </submittedName>
</protein>
<evidence type="ECO:0000256" key="3">
    <source>
        <dbReference type="ARBA" id="ARBA00022827"/>
    </source>
</evidence>
<evidence type="ECO:0000259" key="4">
    <source>
        <dbReference type="Pfam" id="PF03486"/>
    </source>
</evidence>
<dbReference type="InterPro" id="IPR057661">
    <property type="entry name" value="RsdA/BaiN/AoA(So)_Rossmann"/>
</dbReference>
<organism evidence="6 7">
    <name type="scientific">Magnetofaba australis IT-1</name>
    <dbReference type="NCBI Taxonomy" id="1434232"/>
    <lineage>
        <taxon>Bacteria</taxon>
        <taxon>Pseudomonadati</taxon>
        <taxon>Pseudomonadota</taxon>
        <taxon>Magnetococcia</taxon>
        <taxon>Magnetococcales</taxon>
        <taxon>Magnetococcaceae</taxon>
        <taxon>Magnetofaba</taxon>
    </lineage>
</organism>
<dbReference type="STRING" id="1434232.MAIT1_05379"/>
<dbReference type="InterPro" id="IPR055178">
    <property type="entry name" value="RsdA/BaiN/AoA(So)-like_dom"/>
</dbReference>